<comment type="subcellular location">
    <subcellularLocation>
        <location evidence="1">Membrane</location>
    </subcellularLocation>
</comment>
<gene>
    <name evidence="6" type="ORF">HA41_05910</name>
</gene>
<keyword evidence="2 5" id="KW-0812">Transmembrane</keyword>
<accession>A0A1X1BZE2</accession>
<dbReference type="PANTHER" id="PTHR35814">
    <property type="match status" value="1"/>
</dbReference>
<dbReference type="AlphaFoldDB" id="A0A1X1BZE2"/>
<dbReference type="Proteomes" id="UP000193933">
    <property type="component" value="Unassembled WGS sequence"/>
</dbReference>
<dbReference type="GO" id="GO:0016020">
    <property type="term" value="C:membrane"/>
    <property type="evidence" value="ECO:0007669"/>
    <property type="project" value="UniProtKB-SubCell"/>
</dbReference>
<dbReference type="OrthoDB" id="8537976at2"/>
<dbReference type="Pfam" id="PF01124">
    <property type="entry name" value="MAPEG"/>
    <property type="match status" value="1"/>
</dbReference>
<proteinExistence type="predicted"/>
<dbReference type="STRING" id="472705.GCA_001743465_03032"/>
<keyword evidence="7" id="KW-1185">Reference proteome</keyword>
<feature type="transmembrane region" description="Helical" evidence="5">
    <location>
        <begin position="46"/>
        <end position="66"/>
    </location>
</feature>
<organism evidence="6 7">
    <name type="scientific">Pantoea conspicua</name>
    <dbReference type="NCBI Taxonomy" id="472705"/>
    <lineage>
        <taxon>Bacteria</taxon>
        <taxon>Pseudomonadati</taxon>
        <taxon>Pseudomonadota</taxon>
        <taxon>Gammaproteobacteria</taxon>
        <taxon>Enterobacterales</taxon>
        <taxon>Erwiniaceae</taxon>
        <taxon>Pantoea</taxon>
    </lineage>
</organism>
<dbReference type="SUPFAM" id="SSF161084">
    <property type="entry name" value="MAPEG domain-like"/>
    <property type="match status" value="1"/>
</dbReference>
<protein>
    <recommendedName>
        <fullName evidence="8">Glutathione S-transferase</fullName>
    </recommendedName>
</protein>
<feature type="transmembrane region" description="Helical" evidence="5">
    <location>
        <begin position="102"/>
        <end position="124"/>
    </location>
</feature>
<sequence length="131" mass="15101">MVSALYVVWGALLVMKFTLDVVRYRRFYRVAYGDGGYHDLKMAIRIHGNAIETIPLALLLLVMMEMNGADIWMVHLTALLFFISRLLHAWGLRHSAMPGRKYGMLLTLFSLCGMVIFNLIYLPWELVLTLH</sequence>
<evidence type="ECO:0000256" key="5">
    <source>
        <dbReference type="SAM" id="Phobius"/>
    </source>
</evidence>
<dbReference type="EMBL" id="MLFN01000010">
    <property type="protein sequence ID" value="ORM54306.1"/>
    <property type="molecule type" value="Genomic_DNA"/>
</dbReference>
<feature type="transmembrane region" description="Helical" evidence="5">
    <location>
        <begin position="6"/>
        <end position="25"/>
    </location>
</feature>
<evidence type="ECO:0000313" key="6">
    <source>
        <dbReference type="EMBL" id="ORM54306.1"/>
    </source>
</evidence>
<keyword evidence="3 5" id="KW-1133">Transmembrane helix</keyword>
<dbReference type="PANTHER" id="PTHR35814:SF1">
    <property type="entry name" value="GLUTATHIONE S-TRANSFERASE-RELATED"/>
    <property type="match status" value="1"/>
</dbReference>
<evidence type="ECO:0008006" key="8">
    <source>
        <dbReference type="Google" id="ProtNLM"/>
    </source>
</evidence>
<evidence type="ECO:0000256" key="1">
    <source>
        <dbReference type="ARBA" id="ARBA00004370"/>
    </source>
</evidence>
<evidence type="ECO:0000256" key="3">
    <source>
        <dbReference type="ARBA" id="ARBA00022989"/>
    </source>
</evidence>
<evidence type="ECO:0000256" key="2">
    <source>
        <dbReference type="ARBA" id="ARBA00022692"/>
    </source>
</evidence>
<dbReference type="InterPro" id="IPR001129">
    <property type="entry name" value="Membr-assoc_MAPEG"/>
</dbReference>
<keyword evidence="4 5" id="KW-0472">Membrane</keyword>
<feature type="transmembrane region" description="Helical" evidence="5">
    <location>
        <begin position="72"/>
        <end position="90"/>
    </location>
</feature>
<dbReference type="Gene3D" id="1.20.120.550">
    <property type="entry name" value="Membrane associated eicosanoid/glutathione metabolism-like domain"/>
    <property type="match status" value="1"/>
</dbReference>
<dbReference type="RefSeq" id="WP_094120003.1">
    <property type="nucleotide sequence ID" value="NZ_MLFN01000010.1"/>
</dbReference>
<evidence type="ECO:0000256" key="4">
    <source>
        <dbReference type="ARBA" id="ARBA00023136"/>
    </source>
</evidence>
<reference evidence="6 7" key="1">
    <citation type="journal article" date="2017" name="Antonie Van Leeuwenhoek">
        <title>Phylogenomic resolution of the bacterial genus Pantoea and its relationship with Erwinia and Tatumella.</title>
        <authorList>
            <person name="Palmer M."/>
            <person name="Steenkamp E.T."/>
            <person name="Coetzee M.P."/>
            <person name="Chan W.Y."/>
            <person name="van Zyl E."/>
            <person name="De Maayer P."/>
            <person name="Coutinho T.A."/>
            <person name="Blom J."/>
            <person name="Smits T.H."/>
            <person name="Duffy B."/>
            <person name="Venter S.N."/>
        </authorList>
    </citation>
    <scope>NUCLEOTIDE SEQUENCE [LARGE SCALE GENOMIC DNA]</scope>
    <source>
        <strain evidence="6 7">LMG 24534</strain>
    </source>
</reference>
<evidence type="ECO:0000313" key="7">
    <source>
        <dbReference type="Proteomes" id="UP000193933"/>
    </source>
</evidence>
<dbReference type="InterPro" id="IPR023352">
    <property type="entry name" value="MAPEG-like_dom_sf"/>
</dbReference>
<name>A0A1X1BZE2_9GAMM</name>
<comment type="caution">
    <text evidence="6">The sequence shown here is derived from an EMBL/GenBank/DDBJ whole genome shotgun (WGS) entry which is preliminary data.</text>
</comment>